<keyword evidence="2" id="KW-1185">Reference proteome</keyword>
<gene>
    <name evidence="1" type="ORF">ARMOST_00351</name>
</gene>
<evidence type="ECO:0000313" key="2">
    <source>
        <dbReference type="Proteomes" id="UP000219338"/>
    </source>
</evidence>
<dbReference type="Proteomes" id="UP000219338">
    <property type="component" value="Unassembled WGS sequence"/>
</dbReference>
<sequence>MNASHSYRNLIATLAVAASAGCVKPALTLWKGGFDSMRPNQEPLPKHVYDYDEAKWIIVDSAKDLNAKKHHFAILEPKDWITASRSHRKHRPWPSTADFRDDTVAV</sequence>
<dbReference type="AlphaFoldDB" id="A0A284QKW4"/>
<dbReference type="EMBL" id="FUEG01000001">
    <property type="protein sequence ID" value="SJK97101.1"/>
    <property type="molecule type" value="Genomic_DNA"/>
</dbReference>
<accession>A0A284QKW4</accession>
<evidence type="ECO:0000313" key="1">
    <source>
        <dbReference type="EMBL" id="SJK97101.1"/>
    </source>
</evidence>
<proteinExistence type="predicted"/>
<protein>
    <submittedName>
        <fullName evidence="1">Uncharacterized protein</fullName>
    </submittedName>
</protein>
<organism evidence="1 2">
    <name type="scientific">Armillaria ostoyae</name>
    <name type="common">Armillaria root rot fungus</name>
    <dbReference type="NCBI Taxonomy" id="47428"/>
    <lineage>
        <taxon>Eukaryota</taxon>
        <taxon>Fungi</taxon>
        <taxon>Dikarya</taxon>
        <taxon>Basidiomycota</taxon>
        <taxon>Agaricomycotina</taxon>
        <taxon>Agaricomycetes</taxon>
        <taxon>Agaricomycetidae</taxon>
        <taxon>Agaricales</taxon>
        <taxon>Marasmiineae</taxon>
        <taxon>Physalacriaceae</taxon>
        <taxon>Armillaria</taxon>
    </lineage>
</organism>
<reference evidence="2" key="1">
    <citation type="journal article" date="2017" name="Nat. Ecol. Evol.">
        <title>Genome expansion and lineage-specific genetic innovations in the forest pathogenic fungi Armillaria.</title>
        <authorList>
            <person name="Sipos G."/>
            <person name="Prasanna A.N."/>
            <person name="Walter M.C."/>
            <person name="O'Connor E."/>
            <person name="Balint B."/>
            <person name="Krizsan K."/>
            <person name="Kiss B."/>
            <person name="Hess J."/>
            <person name="Varga T."/>
            <person name="Slot J."/>
            <person name="Riley R."/>
            <person name="Boka B."/>
            <person name="Rigling D."/>
            <person name="Barry K."/>
            <person name="Lee J."/>
            <person name="Mihaltcheva S."/>
            <person name="LaButti K."/>
            <person name="Lipzen A."/>
            <person name="Waldron R."/>
            <person name="Moloney N.M."/>
            <person name="Sperisen C."/>
            <person name="Kredics L."/>
            <person name="Vagvoelgyi C."/>
            <person name="Patrignani A."/>
            <person name="Fitzpatrick D."/>
            <person name="Nagy I."/>
            <person name="Doyle S."/>
            <person name="Anderson J.B."/>
            <person name="Grigoriev I.V."/>
            <person name="Gueldener U."/>
            <person name="Muensterkoetter M."/>
            <person name="Nagy L.G."/>
        </authorList>
    </citation>
    <scope>NUCLEOTIDE SEQUENCE [LARGE SCALE GENOMIC DNA]</scope>
    <source>
        <strain evidence="2">C18/9</strain>
    </source>
</reference>
<name>A0A284QKW4_ARMOS</name>